<proteinExistence type="predicted"/>
<feature type="compositionally biased region" description="Polar residues" evidence="1">
    <location>
        <begin position="85"/>
        <end position="94"/>
    </location>
</feature>
<feature type="region of interest" description="Disordered" evidence="1">
    <location>
        <begin position="403"/>
        <end position="430"/>
    </location>
</feature>
<feature type="chain" id="PRO_5027977256" evidence="2">
    <location>
        <begin position="28"/>
        <end position="430"/>
    </location>
</feature>
<reference evidence="4" key="1">
    <citation type="submission" date="2025-08" db="UniProtKB">
        <authorList>
            <consortium name="RefSeq"/>
        </authorList>
    </citation>
    <scope>IDENTIFICATION</scope>
    <source>
        <strain evidence="4">Mau12</strain>
        <tissue evidence="4">Whole Body</tissue>
    </source>
</reference>
<gene>
    <name evidence="4" type="primary">LOC117150394</name>
</gene>
<organism evidence="3 4">
    <name type="scientific">Drosophila mauritiana</name>
    <name type="common">Fruit fly</name>
    <dbReference type="NCBI Taxonomy" id="7226"/>
    <lineage>
        <taxon>Eukaryota</taxon>
        <taxon>Metazoa</taxon>
        <taxon>Ecdysozoa</taxon>
        <taxon>Arthropoda</taxon>
        <taxon>Hexapoda</taxon>
        <taxon>Insecta</taxon>
        <taxon>Pterygota</taxon>
        <taxon>Neoptera</taxon>
        <taxon>Endopterygota</taxon>
        <taxon>Diptera</taxon>
        <taxon>Brachycera</taxon>
        <taxon>Muscomorpha</taxon>
        <taxon>Ephydroidea</taxon>
        <taxon>Drosophilidae</taxon>
        <taxon>Drosophila</taxon>
        <taxon>Sophophora</taxon>
    </lineage>
</organism>
<evidence type="ECO:0000313" key="4">
    <source>
        <dbReference type="RefSeq" id="XP_033173148.1"/>
    </source>
</evidence>
<feature type="region of interest" description="Disordered" evidence="1">
    <location>
        <begin position="43"/>
        <end position="111"/>
    </location>
</feature>
<keyword evidence="3" id="KW-1185">Reference proteome</keyword>
<dbReference type="AlphaFoldDB" id="A0A6P8KVK9"/>
<dbReference type="GeneID" id="117150394"/>
<evidence type="ECO:0000256" key="1">
    <source>
        <dbReference type="SAM" id="MobiDB-lite"/>
    </source>
</evidence>
<sequence>MPRISLPGSSLLLVLALILCLSPPSRAVPASVLAQDTELSTSANHKLQQQQQQQQQQPAAAKRSEEASAVPTADKKSSPEIVPASFSNAPSGRNSPVPVSSQQQQQQVPSGVYALPSNEEILAAVAAAAQNSQQQLQEEPSALEEAVASSTMRKRGINYEYNPYSVASSDYGSDVPSGVWADDYEAAVPVSYGERDLQEIDDYVPERRVSGSSARNKAYDNLQNLLNAEAYLESIPLSVPLTYANRNYNLDDRNKRGIYYNLATPGGNGASSLGSGSGYNGEGINLNKYRRFNDMRLKRDTQLNPADMLALVALVEAGERARKEGDAESSGPVPMIASDDLDYAPAGSWFDVPVQADYYGAGVPLDNQNQAMPKYEYVPRQHKYSGVNSRFGSSKQRYMVAKKKRSVSQSQFMNEPVAERGSGYNGEKYF</sequence>
<feature type="compositionally biased region" description="Low complexity" evidence="1">
    <location>
        <begin position="95"/>
        <end position="110"/>
    </location>
</feature>
<feature type="compositionally biased region" description="Low complexity" evidence="1">
    <location>
        <begin position="48"/>
        <end position="57"/>
    </location>
</feature>
<keyword evidence="2" id="KW-0732">Signal</keyword>
<evidence type="ECO:0000256" key="2">
    <source>
        <dbReference type="SAM" id="SignalP"/>
    </source>
</evidence>
<feature type="signal peptide" evidence="2">
    <location>
        <begin position="1"/>
        <end position="27"/>
    </location>
</feature>
<dbReference type="RefSeq" id="XP_033173148.1">
    <property type="nucleotide sequence ID" value="XM_033317257.1"/>
</dbReference>
<accession>A0A6P8KVK9</accession>
<name>A0A6P8KVK9_DROMA</name>
<evidence type="ECO:0000313" key="3">
    <source>
        <dbReference type="Proteomes" id="UP000515162"/>
    </source>
</evidence>
<dbReference type="Proteomes" id="UP000515162">
    <property type="component" value="Chromosome 2L"/>
</dbReference>
<protein>
    <submittedName>
        <fullName evidence="4">Uncharacterized protein LOC117150394</fullName>
    </submittedName>
</protein>